<dbReference type="Proteomes" id="UP001566132">
    <property type="component" value="Unassembled WGS sequence"/>
</dbReference>
<evidence type="ECO:0000313" key="1">
    <source>
        <dbReference type="EMBL" id="KAL1489942.1"/>
    </source>
</evidence>
<dbReference type="EMBL" id="JBDJPC010000011">
    <property type="protein sequence ID" value="KAL1489942.1"/>
    <property type="molecule type" value="Genomic_DNA"/>
</dbReference>
<name>A0ABD1E5I3_HYPHA</name>
<dbReference type="AlphaFoldDB" id="A0ABD1E5I3"/>
<accession>A0ABD1E5I3</accession>
<sequence length="189" mass="21743">MLLPCKHIFALRKHLGLSLFDKEIVNKRWTLEYYKSKQRVFITRELDIPDINNDINDKMEIDYDITINTASNIKPQTYAQKRRKTLFVNDSLAALMGQSCEDIIPSTSNAKECKELNINDIEIIFCNENDDTEDISISQQSVPKTETLKPNINILQDITLPKVIKRRGRPKGAELTVIGIPKRNKRLGD</sequence>
<comment type="caution">
    <text evidence="1">The sequence shown here is derived from an EMBL/GenBank/DDBJ whole genome shotgun (WGS) entry which is preliminary data.</text>
</comment>
<protein>
    <submittedName>
        <fullName evidence="1">Uncharacterized protein</fullName>
    </submittedName>
</protein>
<keyword evidence="2" id="KW-1185">Reference proteome</keyword>
<reference evidence="1 2" key="1">
    <citation type="submission" date="2024-05" db="EMBL/GenBank/DDBJ databases">
        <title>Genetic variation in Jamaican populations of the coffee berry borer (Hypothenemus hampei).</title>
        <authorList>
            <person name="Errbii M."/>
            <person name="Myrie A."/>
        </authorList>
    </citation>
    <scope>NUCLEOTIDE SEQUENCE [LARGE SCALE GENOMIC DNA]</scope>
    <source>
        <strain evidence="1">JA-Hopewell-2020-01-JO</strain>
        <tissue evidence="1">Whole body</tissue>
    </source>
</reference>
<evidence type="ECO:0000313" key="2">
    <source>
        <dbReference type="Proteomes" id="UP001566132"/>
    </source>
</evidence>
<proteinExistence type="predicted"/>
<organism evidence="1 2">
    <name type="scientific">Hypothenemus hampei</name>
    <name type="common">Coffee berry borer</name>
    <dbReference type="NCBI Taxonomy" id="57062"/>
    <lineage>
        <taxon>Eukaryota</taxon>
        <taxon>Metazoa</taxon>
        <taxon>Ecdysozoa</taxon>
        <taxon>Arthropoda</taxon>
        <taxon>Hexapoda</taxon>
        <taxon>Insecta</taxon>
        <taxon>Pterygota</taxon>
        <taxon>Neoptera</taxon>
        <taxon>Endopterygota</taxon>
        <taxon>Coleoptera</taxon>
        <taxon>Polyphaga</taxon>
        <taxon>Cucujiformia</taxon>
        <taxon>Curculionidae</taxon>
        <taxon>Scolytinae</taxon>
        <taxon>Hypothenemus</taxon>
    </lineage>
</organism>
<gene>
    <name evidence="1" type="ORF">ABEB36_013866</name>
</gene>